<proteinExistence type="predicted"/>
<keyword evidence="1" id="KW-1133">Transmembrane helix</keyword>
<evidence type="ECO:0000256" key="1">
    <source>
        <dbReference type="SAM" id="Phobius"/>
    </source>
</evidence>
<accession>G5SMB4</accession>
<dbReference type="HOGENOM" id="CLU_3313984_0_0_10"/>
<keyword evidence="3" id="KW-1185">Reference proteome</keyword>
<name>G5SMB4_9BACT</name>
<keyword evidence="1" id="KW-0812">Transmembrane</keyword>
<gene>
    <name evidence="2" type="ORF">HMPREF9441_00488</name>
</gene>
<protein>
    <submittedName>
        <fullName evidence="2">Uncharacterized protein</fullName>
    </submittedName>
</protein>
<evidence type="ECO:0000313" key="3">
    <source>
        <dbReference type="Proteomes" id="UP000003598"/>
    </source>
</evidence>
<dbReference type="AlphaFoldDB" id="G5SMB4"/>
<comment type="caution">
    <text evidence="2">The sequence shown here is derived from an EMBL/GenBank/DDBJ whole genome shotgun (WGS) entry which is preliminary data.</text>
</comment>
<dbReference type="Proteomes" id="UP000003598">
    <property type="component" value="Unassembled WGS sequence"/>
</dbReference>
<reference evidence="2 3" key="1">
    <citation type="submission" date="2011-03" db="EMBL/GenBank/DDBJ databases">
        <authorList>
            <person name="Weinstock G."/>
            <person name="Sodergren E."/>
            <person name="Clifton S."/>
            <person name="Fulton L."/>
            <person name="Fulton B."/>
            <person name="Courtney L."/>
            <person name="Fronick C."/>
            <person name="Harrison M."/>
            <person name="Strong C."/>
            <person name="Farmer C."/>
            <person name="Delahaunty K."/>
            <person name="Markovic C."/>
            <person name="Hall O."/>
            <person name="Minx P."/>
            <person name="Tomlinson C."/>
            <person name="Mitreva M."/>
            <person name="Hou S."/>
            <person name="Chen J."/>
            <person name="Wollam A."/>
            <person name="Pepin K.H."/>
            <person name="Johnson M."/>
            <person name="Bhonagiri V."/>
            <person name="Zhang X."/>
            <person name="Suruliraj S."/>
            <person name="Warren W."/>
            <person name="Chinwalla A."/>
            <person name="Mardis E.R."/>
            <person name="Wilson R.K."/>
        </authorList>
    </citation>
    <scope>NUCLEOTIDE SEQUENCE [LARGE SCALE GENOMIC DNA]</scope>
    <source>
        <strain evidence="2 3">YIT 11840</strain>
    </source>
</reference>
<organism evidence="2 3">
    <name type="scientific">Paraprevotella clara YIT 11840</name>
    <dbReference type="NCBI Taxonomy" id="762968"/>
    <lineage>
        <taxon>Bacteria</taxon>
        <taxon>Pseudomonadati</taxon>
        <taxon>Bacteroidota</taxon>
        <taxon>Bacteroidia</taxon>
        <taxon>Bacteroidales</taxon>
        <taxon>Prevotellaceae</taxon>
        <taxon>Paraprevotella</taxon>
    </lineage>
</organism>
<feature type="transmembrane region" description="Helical" evidence="1">
    <location>
        <begin position="12"/>
        <end position="30"/>
    </location>
</feature>
<evidence type="ECO:0000313" key="2">
    <source>
        <dbReference type="EMBL" id="EHH01672.1"/>
    </source>
</evidence>
<dbReference type="EMBL" id="AFFY01000005">
    <property type="protein sequence ID" value="EHH01672.1"/>
    <property type="molecule type" value="Genomic_DNA"/>
</dbReference>
<sequence>MRGYKKIMILKKYLLYLFVPFIPKSCYLWIVCKIGRILM</sequence>
<keyword evidence="1" id="KW-0472">Membrane</keyword>